<dbReference type="AlphaFoldDB" id="H6NFY1"/>
<accession>H6NFY1</accession>
<dbReference type="STRING" id="1116391.PM3016_4654"/>
<dbReference type="Gene3D" id="3.90.25.10">
    <property type="entry name" value="UDP-galactose 4-epimerase, domain 1"/>
    <property type="match status" value="1"/>
</dbReference>
<dbReference type="SUPFAM" id="SSF51735">
    <property type="entry name" value="NAD(P)-binding Rossmann-fold domains"/>
    <property type="match status" value="1"/>
</dbReference>
<dbReference type="InterPro" id="IPR051604">
    <property type="entry name" value="Ergot_Alk_Oxidoreductase"/>
</dbReference>
<evidence type="ECO:0000313" key="3">
    <source>
        <dbReference type="Proteomes" id="UP000007523"/>
    </source>
</evidence>
<protein>
    <submittedName>
        <fullName evidence="2">YesF</fullName>
    </submittedName>
</protein>
<dbReference type="InterPro" id="IPR008030">
    <property type="entry name" value="NmrA-like"/>
</dbReference>
<evidence type="ECO:0000259" key="1">
    <source>
        <dbReference type="Pfam" id="PF05368"/>
    </source>
</evidence>
<dbReference type="HOGENOM" id="CLU_007383_10_6_9"/>
<sequence length="279" mass="30090">MILVTGAAGKTGSRTASRLREMGYPVRTAGRNRAAAAGHEGEHVVFDWNEESTHEAALEGVSAVYLVGPLMVMEPAKIMIPFLEKAWKAGVRRAVLLSSASVPEGGPVFGEVHRYLREQAPEWAVLQPSYFMQNFTEGPHGAAVRQGGDLVTAAGEGRVAFVNADDIAEVAVRALTDSVPHNTAHVITGPEALTYGEAAEILSRTAGREVRHVSVSPRELQQQWMALGMPEDYAAFMAGLDEGIRDRGTESRVTDTVERITGRRPVSLAEFLSVEAPVF</sequence>
<dbReference type="CDD" id="cd05269">
    <property type="entry name" value="TMR_SDR_a"/>
    <property type="match status" value="1"/>
</dbReference>
<dbReference type="InterPro" id="IPR036291">
    <property type="entry name" value="NAD(P)-bd_dom_sf"/>
</dbReference>
<organism evidence="2 3">
    <name type="scientific">Paenibacillus mucilaginosus 3016</name>
    <dbReference type="NCBI Taxonomy" id="1116391"/>
    <lineage>
        <taxon>Bacteria</taxon>
        <taxon>Bacillati</taxon>
        <taxon>Bacillota</taxon>
        <taxon>Bacilli</taxon>
        <taxon>Bacillales</taxon>
        <taxon>Paenibacillaceae</taxon>
        <taxon>Paenibacillus</taxon>
    </lineage>
</organism>
<feature type="domain" description="NmrA-like" evidence="1">
    <location>
        <begin position="2"/>
        <end position="240"/>
    </location>
</feature>
<keyword evidence="3" id="KW-1185">Reference proteome</keyword>
<dbReference type="RefSeq" id="WP_014371117.1">
    <property type="nucleotide sequence ID" value="NC_016935.1"/>
</dbReference>
<gene>
    <name evidence="2" type="ORF">PM3016_4654</name>
</gene>
<reference evidence="2 3" key="1">
    <citation type="journal article" date="2012" name="J. Bacteriol.">
        <title>Complete Genome Sequence of Paenibacillus mucilaginosus 3016, a Bacterium Functional as Microbial Fertilizer.</title>
        <authorList>
            <person name="Ma M."/>
            <person name="Wang Z."/>
            <person name="Li L."/>
            <person name="Jiang X."/>
            <person name="Guan D."/>
            <person name="Cao F."/>
            <person name="Chen H."/>
            <person name="Wang X."/>
            <person name="Shen D."/>
            <person name="Du B."/>
            <person name="Li J."/>
        </authorList>
    </citation>
    <scope>NUCLEOTIDE SEQUENCE [LARGE SCALE GENOMIC DNA]</scope>
    <source>
        <strain evidence="2 3">3016</strain>
    </source>
</reference>
<dbReference type="KEGG" id="pmq:PM3016_4654"/>
<dbReference type="Gene3D" id="3.40.50.720">
    <property type="entry name" value="NAD(P)-binding Rossmann-like Domain"/>
    <property type="match status" value="1"/>
</dbReference>
<proteinExistence type="predicted"/>
<dbReference type="Proteomes" id="UP000007523">
    <property type="component" value="Chromosome"/>
</dbReference>
<dbReference type="EMBL" id="CP003235">
    <property type="protein sequence ID" value="AFC31400.1"/>
    <property type="molecule type" value="Genomic_DNA"/>
</dbReference>
<dbReference type="PANTHER" id="PTHR43162">
    <property type="match status" value="1"/>
</dbReference>
<name>H6NFY1_9BACL</name>
<evidence type="ECO:0000313" key="2">
    <source>
        <dbReference type="EMBL" id="AFC31400.1"/>
    </source>
</evidence>
<dbReference type="PANTHER" id="PTHR43162:SF1">
    <property type="entry name" value="PRESTALK A DIFFERENTIATION PROTEIN A"/>
    <property type="match status" value="1"/>
</dbReference>
<dbReference type="Pfam" id="PF05368">
    <property type="entry name" value="NmrA"/>
    <property type="match status" value="1"/>
</dbReference>